<sequence length="104" mass="12097">MYTSTIFAIPDDVCYCLSSEKRRLNKDRAEGYSYILFRIHRVFSSTDSIEVTPIRECEPWRPPLKRARTELLGPKPSLPRFTDKEQASIDALYNNGECICYIKT</sequence>
<dbReference type="Proteomes" id="UP001054945">
    <property type="component" value="Unassembled WGS sequence"/>
</dbReference>
<dbReference type="AlphaFoldDB" id="A0AAV4VJ01"/>
<evidence type="ECO:0000313" key="1">
    <source>
        <dbReference type="EMBL" id="GIY70088.1"/>
    </source>
</evidence>
<dbReference type="EMBL" id="BPLR01014623">
    <property type="protein sequence ID" value="GIY70088.1"/>
    <property type="molecule type" value="Genomic_DNA"/>
</dbReference>
<reference evidence="1 2" key="1">
    <citation type="submission" date="2021-06" db="EMBL/GenBank/DDBJ databases">
        <title>Caerostris extrusa draft genome.</title>
        <authorList>
            <person name="Kono N."/>
            <person name="Arakawa K."/>
        </authorList>
    </citation>
    <scope>NUCLEOTIDE SEQUENCE [LARGE SCALE GENOMIC DNA]</scope>
</reference>
<proteinExistence type="predicted"/>
<organism evidence="1 2">
    <name type="scientific">Caerostris extrusa</name>
    <name type="common">Bark spider</name>
    <name type="synonym">Caerostris bankana</name>
    <dbReference type="NCBI Taxonomy" id="172846"/>
    <lineage>
        <taxon>Eukaryota</taxon>
        <taxon>Metazoa</taxon>
        <taxon>Ecdysozoa</taxon>
        <taxon>Arthropoda</taxon>
        <taxon>Chelicerata</taxon>
        <taxon>Arachnida</taxon>
        <taxon>Araneae</taxon>
        <taxon>Araneomorphae</taxon>
        <taxon>Entelegynae</taxon>
        <taxon>Araneoidea</taxon>
        <taxon>Araneidae</taxon>
        <taxon>Caerostris</taxon>
    </lineage>
</organism>
<gene>
    <name evidence="1" type="ORF">CEXT_810491</name>
</gene>
<protein>
    <submittedName>
        <fullName evidence="1">Uncharacterized protein</fullName>
    </submittedName>
</protein>
<name>A0AAV4VJ01_CAEEX</name>
<evidence type="ECO:0000313" key="2">
    <source>
        <dbReference type="Proteomes" id="UP001054945"/>
    </source>
</evidence>
<comment type="caution">
    <text evidence="1">The sequence shown here is derived from an EMBL/GenBank/DDBJ whole genome shotgun (WGS) entry which is preliminary data.</text>
</comment>
<accession>A0AAV4VJ01</accession>
<keyword evidence="2" id="KW-1185">Reference proteome</keyword>